<feature type="compositionally biased region" description="Basic and acidic residues" evidence="1">
    <location>
        <begin position="191"/>
        <end position="208"/>
    </location>
</feature>
<feature type="region of interest" description="Disordered" evidence="1">
    <location>
        <begin position="168"/>
        <end position="208"/>
    </location>
</feature>
<dbReference type="EMBL" id="HBEM01020364">
    <property type="protein sequence ID" value="CAD8454991.1"/>
    <property type="molecule type" value="Transcribed_RNA"/>
</dbReference>
<keyword evidence="2" id="KW-0472">Membrane</keyword>
<evidence type="ECO:0000256" key="2">
    <source>
        <dbReference type="SAM" id="Phobius"/>
    </source>
</evidence>
<dbReference type="EMBL" id="HBEM01020365">
    <property type="protein sequence ID" value="CAD8454992.1"/>
    <property type="molecule type" value="Transcribed_RNA"/>
</dbReference>
<organism evidence="3">
    <name type="scientific">Amorphochlora amoebiformis</name>
    <dbReference type="NCBI Taxonomy" id="1561963"/>
    <lineage>
        <taxon>Eukaryota</taxon>
        <taxon>Sar</taxon>
        <taxon>Rhizaria</taxon>
        <taxon>Cercozoa</taxon>
        <taxon>Chlorarachniophyceae</taxon>
        <taxon>Amorphochlora</taxon>
    </lineage>
</organism>
<reference evidence="3" key="1">
    <citation type="submission" date="2021-01" db="EMBL/GenBank/DDBJ databases">
        <authorList>
            <person name="Corre E."/>
            <person name="Pelletier E."/>
            <person name="Niang G."/>
            <person name="Scheremetjew M."/>
            <person name="Finn R."/>
            <person name="Kale V."/>
            <person name="Holt S."/>
            <person name="Cochrane G."/>
            <person name="Meng A."/>
            <person name="Brown T."/>
            <person name="Cohen L."/>
        </authorList>
    </citation>
    <scope>NUCLEOTIDE SEQUENCE</scope>
    <source>
        <strain evidence="3">CCMP2058</strain>
    </source>
</reference>
<sequence length="439" mass="51472">MGRPAHAQGRKNANLYRFGLVLGLFLASAIGYKMLDSKFHRIFRKDSWLGFKMSKPHVHEGLNPARNDLPTDSEESETRDVEQDPPKKFKLPKILRKLKERNQVKLEPNKDDFARIAKRRRKFEQEERSRLFLQYLQRDKKGSTKGKFPPEVKSMRKIDENLNLELTNKESPEPMDDPTETIKRAVSIQRRATEREEKRRKKDPEREKKMTVNMAAINQSSLFDFVHGHAKRRDERRARYEEIMKSEHKKTVRKLREDRRKALAQEDPKRLLPGPKQLKRLKDQQKATCLLINDTISGSMVRVLTEELDPADIAMDRNMLSEMEIREMLKIVDDDPLTTNLGSDRFRKLNSAQHAKSKAAERQLQYLSLNGSRIQLEKGLEGLFEPVKTTKTKRGEGLGDKERYFELLAKKFQESKKRLSRKKILQARVNRQLHKPTRS</sequence>
<name>A0A6T6WQL6_9EUKA</name>
<keyword evidence="2" id="KW-0812">Transmembrane</keyword>
<accession>A0A6T6WQL6</accession>
<gene>
    <name evidence="3" type="ORF">LAMO00422_LOCUS13935</name>
    <name evidence="4" type="ORF">LAMO00422_LOCUS13936</name>
</gene>
<protein>
    <submittedName>
        <fullName evidence="3">Uncharacterized protein</fullName>
    </submittedName>
</protein>
<feature type="compositionally biased region" description="Basic and acidic residues" evidence="1">
    <location>
        <begin position="76"/>
        <end position="86"/>
    </location>
</feature>
<evidence type="ECO:0000256" key="1">
    <source>
        <dbReference type="SAM" id="MobiDB-lite"/>
    </source>
</evidence>
<proteinExistence type="predicted"/>
<dbReference type="AlphaFoldDB" id="A0A6T6WQL6"/>
<evidence type="ECO:0000313" key="4">
    <source>
        <dbReference type="EMBL" id="CAD8454992.1"/>
    </source>
</evidence>
<feature type="region of interest" description="Disordered" evidence="1">
    <location>
        <begin position="59"/>
        <end position="86"/>
    </location>
</feature>
<evidence type="ECO:0000313" key="3">
    <source>
        <dbReference type="EMBL" id="CAD8454991.1"/>
    </source>
</evidence>
<feature type="transmembrane region" description="Helical" evidence="2">
    <location>
        <begin position="15"/>
        <end position="35"/>
    </location>
</feature>
<keyword evidence="2" id="KW-1133">Transmembrane helix</keyword>